<protein>
    <recommendedName>
        <fullName evidence="4">Outer membrane channel</fullName>
    </recommendedName>
</protein>
<feature type="chain" id="PRO_5004223117" description="Outer membrane channel" evidence="1">
    <location>
        <begin position="22"/>
        <end position="447"/>
    </location>
</feature>
<dbReference type="Proteomes" id="UP000007073">
    <property type="component" value="Chromosome"/>
</dbReference>
<dbReference type="EMBL" id="CP000148">
    <property type="protein sequence ID" value="ABB32377.1"/>
    <property type="molecule type" value="Genomic_DNA"/>
</dbReference>
<dbReference type="AlphaFoldDB" id="Q39TP7"/>
<name>Q39TP7_GEOMG</name>
<dbReference type="SUPFAM" id="SSF56935">
    <property type="entry name" value="Porins"/>
    <property type="match status" value="1"/>
</dbReference>
<dbReference type="RefSeq" id="WP_004513057.1">
    <property type="nucleotide sequence ID" value="NC_007517.1"/>
</dbReference>
<evidence type="ECO:0008006" key="4">
    <source>
        <dbReference type="Google" id="ProtNLM"/>
    </source>
</evidence>
<dbReference type="KEGG" id="gme:Gmet_2148"/>
<accession>Q39TP7</accession>
<evidence type="ECO:0000313" key="2">
    <source>
        <dbReference type="EMBL" id="ABB32377.1"/>
    </source>
</evidence>
<gene>
    <name evidence="2" type="ordered locus">Gmet_2148</name>
</gene>
<proteinExistence type="predicted"/>
<reference evidence="2 3" key="1">
    <citation type="submission" date="2005-10" db="EMBL/GenBank/DDBJ databases">
        <title>Complete sequence of Geobacter metallireducens GS-15.</title>
        <authorList>
            <consortium name="US DOE Joint Genome Institute"/>
            <person name="Copeland A."/>
            <person name="Lucas S."/>
            <person name="Lapidus A."/>
            <person name="Barry K."/>
            <person name="Detter J.C."/>
            <person name="Glavina T."/>
            <person name="Hammon N."/>
            <person name="Israni S."/>
            <person name="Pitluck S."/>
            <person name="Di Bartolo G."/>
            <person name="Chain P."/>
            <person name="Schmutz J."/>
            <person name="Larimer F."/>
            <person name="Land M."/>
            <person name="Kyrpides N."/>
            <person name="Ivanova N."/>
            <person name="Richardson P."/>
        </authorList>
    </citation>
    <scope>NUCLEOTIDE SEQUENCE [LARGE SCALE GENOMIC DNA]</scope>
    <source>
        <strain evidence="3">ATCC 53774 / DSM 7210 / GS-15</strain>
    </source>
</reference>
<keyword evidence="1" id="KW-0732">Signal</keyword>
<dbReference type="STRING" id="269799.Gmet_2148"/>
<organism evidence="2 3">
    <name type="scientific">Geobacter metallireducens (strain ATCC 53774 / DSM 7210 / GS-15)</name>
    <dbReference type="NCBI Taxonomy" id="269799"/>
    <lineage>
        <taxon>Bacteria</taxon>
        <taxon>Pseudomonadati</taxon>
        <taxon>Thermodesulfobacteriota</taxon>
        <taxon>Desulfuromonadia</taxon>
        <taxon>Geobacterales</taxon>
        <taxon>Geobacteraceae</taxon>
        <taxon>Geobacter</taxon>
    </lineage>
</organism>
<dbReference type="HOGENOM" id="CLU_651747_0_0_7"/>
<keyword evidence="3" id="KW-1185">Reference proteome</keyword>
<feature type="signal peptide" evidence="1">
    <location>
        <begin position="1"/>
        <end position="21"/>
    </location>
</feature>
<dbReference type="eggNOG" id="ENOG50338CY">
    <property type="taxonomic scope" value="Bacteria"/>
</dbReference>
<sequence>MKNKGLTVGISALLLAAPAMAEELPQTVAPVYNCDFQPNCEVAPGIYGKMASPVTSKFNLSIGGYVKLDYAYNSVNLGSNGALGTLQRGIPKSSSPAGQEDQSIFTARQSRIWLKVGGPTFLGAKTNAIIETDFYGGGGASNETATMRLRLANASLDWANTQLVLGQAYDIFGPATASTVDFGQAAMTGAPNNPRVPQIRVTHRLNLNDKNALRLVLGVQNPVQDSNLQGASGDSWGAKVNVAGQAMLISKVLGVAPGYYGMSMNSLTAGFFGLYGNQDVAGNKDSVDSWGYGFYTFVPLLPSKDGKNRAMTASFEGQAYMAANMYTIGATAGTVVGAAGDKKPAKGYGIYSQLIFYPTQDLGITAGYARRNAYNYASYRGIDNFEKSNSAIYANVTYDLNAALRFAVEYQNINTQYGNVTNGTGNLAGLATSGTANIGRFAAYYFF</sequence>
<evidence type="ECO:0000256" key="1">
    <source>
        <dbReference type="SAM" id="SignalP"/>
    </source>
</evidence>
<evidence type="ECO:0000313" key="3">
    <source>
        <dbReference type="Proteomes" id="UP000007073"/>
    </source>
</evidence>
<reference evidence="2 3" key="2">
    <citation type="journal article" date="2009" name="BMC Microbiol.">
        <title>The genome sequence of Geobacter metallireducens: features of metabolism, physiology and regulation common and dissimilar to Geobacter sulfurreducens.</title>
        <authorList>
            <person name="Aklujkar M."/>
            <person name="Krushkal J."/>
            <person name="DiBartolo G."/>
            <person name="Lapidus A."/>
            <person name="Land M.L."/>
            <person name="Lovley D.R."/>
        </authorList>
    </citation>
    <scope>NUCLEOTIDE SEQUENCE [LARGE SCALE GENOMIC DNA]</scope>
    <source>
        <strain evidence="3">ATCC 53774 / DSM 7210 / GS-15</strain>
    </source>
</reference>